<reference evidence="4" key="1">
    <citation type="journal article" date="2019" name="Int. J. Syst. Evol. Microbiol.">
        <title>The Global Catalogue of Microorganisms (GCM) 10K type strain sequencing project: providing services to taxonomists for standard genome sequencing and annotation.</title>
        <authorList>
            <consortium name="The Broad Institute Genomics Platform"/>
            <consortium name="The Broad Institute Genome Sequencing Center for Infectious Disease"/>
            <person name="Wu L."/>
            <person name="Ma J."/>
        </authorList>
    </citation>
    <scope>NUCLEOTIDE SEQUENCE [LARGE SCALE GENOMIC DNA]</scope>
    <source>
        <strain evidence="4">ZS-22-S1</strain>
    </source>
</reference>
<feature type="region of interest" description="Disordered" evidence="1">
    <location>
        <begin position="1"/>
        <end position="25"/>
    </location>
</feature>
<comment type="caution">
    <text evidence="3">The sequence shown here is derived from an EMBL/GenBank/DDBJ whole genome shotgun (WGS) entry which is preliminary data.</text>
</comment>
<dbReference type="Proteomes" id="UP001595859">
    <property type="component" value="Unassembled WGS sequence"/>
</dbReference>
<protein>
    <submittedName>
        <fullName evidence="3">Uncharacterized protein</fullName>
    </submittedName>
</protein>
<sequence>MHQGPQQPWPAGRQPGPPPAEPPRSTAMLTATWVVTSIVGLAYIGLFVLMGLGASDEISTIEKLKEMKAGGAPITNTVEDLDESIAENELAIVVFFVGAALTLPLVIASFLAGTGRAWVRVTATIFLVPPIVVIVFGVVHDIRDGHPENAFALVFTLPAIVLAILWWLPATTRAMTARRLKREPVPPVPQGYHPAYR</sequence>
<feature type="transmembrane region" description="Helical" evidence="2">
    <location>
        <begin position="33"/>
        <end position="54"/>
    </location>
</feature>
<keyword evidence="2" id="KW-0472">Membrane</keyword>
<keyword evidence="4" id="KW-1185">Reference proteome</keyword>
<organism evidence="3 4">
    <name type="scientific">Actinophytocola glycyrrhizae</name>
    <dbReference type="NCBI Taxonomy" id="2044873"/>
    <lineage>
        <taxon>Bacteria</taxon>
        <taxon>Bacillati</taxon>
        <taxon>Actinomycetota</taxon>
        <taxon>Actinomycetes</taxon>
        <taxon>Pseudonocardiales</taxon>
        <taxon>Pseudonocardiaceae</taxon>
    </lineage>
</organism>
<feature type="compositionally biased region" description="Low complexity" evidence="1">
    <location>
        <begin position="1"/>
        <end position="14"/>
    </location>
</feature>
<gene>
    <name evidence="3" type="ORF">ACFPCV_27205</name>
</gene>
<dbReference type="EMBL" id="JBHSIS010000017">
    <property type="protein sequence ID" value="MFC4857200.1"/>
    <property type="molecule type" value="Genomic_DNA"/>
</dbReference>
<evidence type="ECO:0000256" key="2">
    <source>
        <dbReference type="SAM" id="Phobius"/>
    </source>
</evidence>
<proteinExistence type="predicted"/>
<feature type="transmembrane region" description="Helical" evidence="2">
    <location>
        <begin position="118"/>
        <end position="138"/>
    </location>
</feature>
<keyword evidence="2" id="KW-1133">Transmembrane helix</keyword>
<dbReference type="RefSeq" id="WP_378059184.1">
    <property type="nucleotide sequence ID" value="NZ_JBHSIS010000017.1"/>
</dbReference>
<accession>A0ABV9SA65</accession>
<name>A0ABV9SA65_9PSEU</name>
<keyword evidence="2" id="KW-0812">Transmembrane</keyword>
<evidence type="ECO:0000313" key="4">
    <source>
        <dbReference type="Proteomes" id="UP001595859"/>
    </source>
</evidence>
<evidence type="ECO:0000256" key="1">
    <source>
        <dbReference type="SAM" id="MobiDB-lite"/>
    </source>
</evidence>
<feature type="transmembrane region" description="Helical" evidence="2">
    <location>
        <begin position="150"/>
        <end position="169"/>
    </location>
</feature>
<evidence type="ECO:0000313" key="3">
    <source>
        <dbReference type="EMBL" id="MFC4857200.1"/>
    </source>
</evidence>
<feature type="transmembrane region" description="Helical" evidence="2">
    <location>
        <begin position="90"/>
        <end position="111"/>
    </location>
</feature>